<dbReference type="InterPro" id="IPR011079">
    <property type="entry name" value="Ala_racemase_C"/>
</dbReference>
<dbReference type="PRINTS" id="PR00992">
    <property type="entry name" value="ALARACEMASE"/>
</dbReference>
<sequence>MSDKYYRSTYVNVDLNAIVSNFQVFQKLHPTKTVIPVVKANGYGLGSLPIARQLMKNGAEFFAVATLDEAIELRMHGINAKLLVLGVIPTADINKALQHRVAVTVPSKAWLDEVITNLPKENEKDQWFHVKLDTGMGRLGVKDVSEYKKIIETIDTHEHLIFEGVFTHFACADEPGDSMNQQQNLFEEMVNQARKPEFIHSQNSAGALMKDTQFCNAVRIGISLYGYYPSHYVKDNVKVHLKPSAQWISEVVQRKVLQPGESVSYGSIYTATEPTEIGIIPVGYADGYPRLMSGAYVNVNGHQCEVIGKVCMDQIIIKVPAEIKVGDKVILMDHHVDTPQSAEALARQQHTINYEVLCNLNRRLPRIYHGTEVVEINNELLK</sequence>
<dbReference type="AlphaFoldDB" id="A0A2T4SUU3"/>
<dbReference type="FunFam" id="3.20.20.10:FF:000002">
    <property type="entry name" value="Alanine racemase"/>
    <property type="match status" value="1"/>
</dbReference>
<dbReference type="InterPro" id="IPR000821">
    <property type="entry name" value="Ala_racemase"/>
</dbReference>
<dbReference type="SUPFAM" id="SSF51419">
    <property type="entry name" value="PLP-binding barrel"/>
    <property type="match status" value="1"/>
</dbReference>
<dbReference type="HAMAP" id="MF_01201">
    <property type="entry name" value="Ala_racemase"/>
    <property type="match status" value="1"/>
</dbReference>
<evidence type="ECO:0000256" key="1">
    <source>
        <dbReference type="ARBA" id="ARBA00000316"/>
    </source>
</evidence>
<organism evidence="9 10">
    <name type="scientific">Staphylococcus gallinarum</name>
    <dbReference type="NCBI Taxonomy" id="1293"/>
    <lineage>
        <taxon>Bacteria</taxon>
        <taxon>Bacillati</taxon>
        <taxon>Bacillota</taxon>
        <taxon>Bacilli</taxon>
        <taxon>Bacillales</taxon>
        <taxon>Staphylococcaceae</taxon>
        <taxon>Staphylococcus</taxon>
    </lineage>
</organism>
<feature type="binding site" evidence="5 7">
    <location>
        <position position="312"/>
    </location>
    <ligand>
        <name>substrate</name>
    </ligand>
</feature>
<dbReference type="GO" id="GO:0030170">
    <property type="term" value="F:pyridoxal phosphate binding"/>
    <property type="evidence" value="ECO:0007669"/>
    <property type="project" value="UniProtKB-UniRule"/>
</dbReference>
<dbReference type="EMBL" id="QXRZ01000008">
    <property type="protein sequence ID" value="RIL41796.1"/>
    <property type="molecule type" value="Genomic_DNA"/>
</dbReference>
<dbReference type="InterPro" id="IPR001608">
    <property type="entry name" value="Ala_racemase_N"/>
</dbReference>
<comment type="catalytic activity">
    <reaction evidence="1 5">
        <text>L-alanine = D-alanine</text>
        <dbReference type="Rhea" id="RHEA:20249"/>
        <dbReference type="ChEBI" id="CHEBI:57416"/>
        <dbReference type="ChEBI" id="CHEBI:57972"/>
        <dbReference type="EC" id="5.1.1.1"/>
    </reaction>
</comment>
<protein>
    <recommendedName>
        <fullName evidence="5">Alanine racemase</fullName>
        <ecNumber evidence="5">5.1.1.1</ecNumber>
    </recommendedName>
</protein>
<evidence type="ECO:0000259" key="8">
    <source>
        <dbReference type="SMART" id="SM01005"/>
    </source>
</evidence>
<dbReference type="InterPro" id="IPR020622">
    <property type="entry name" value="Ala_racemase_pyridoxalP-BS"/>
</dbReference>
<evidence type="ECO:0000256" key="4">
    <source>
        <dbReference type="ARBA" id="ARBA00023235"/>
    </source>
</evidence>
<evidence type="ECO:0000256" key="7">
    <source>
        <dbReference type="PIRSR" id="PIRSR600821-52"/>
    </source>
</evidence>
<keyword evidence="4 5" id="KW-0413">Isomerase</keyword>
<keyword evidence="3 5" id="KW-0663">Pyridoxal phosphate</keyword>
<feature type="modified residue" description="N6-(pyridoxal phosphate)lysine" evidence="5 6">
    <location>
        <position position="39"/>
    </location>
</feature>
<reference evidence="9 10" key="1">
    <citation type="journal article" date="2016" name="Front. Microbiol.">
        <title>Comprehensive Phylogenetic Analysis of Bovine Non-aureus Staphylococci Species Based on Whole-Genome Sequencing.</title>
        <authorList>
            <person name="Naushad S."/>
            <person name="Barkema H.W."/>
            <person name="Luby C."/>
            <person name="Condas L.A."/>
            <person name="Nobrega D.B."/>
            <person name="Carson D.A."/>
            <person name="De Buck J."/>
        </authorList>
    </citation>
    <scope>NUCLEOTIDE SEQUENCE [LARGE SCALE GENOMIC DNA]</scope>
    <source>
        <strain evidence="9 10">SNUC 1388</strain>
    </source>
</reference>
<dbReference type="PANTHER" id="PTHR30511:SF0">
    <property type="entry name" value="ALANINE RACEMASE, CATABOLIC-RELATED"/>
    <property type="match status" value="1"/>
</dbReference>
<dbReference type="EC" id="5.1.1.1" evidence="5"/>
<evidence type="ECO:0000256" key="3">
    <source>
        <dbReference type="ARBA" id="ARBA00022898"/>
    </source>
</evidence>
<evidence type="ECO:0000256" key="5">
    <source>
        <dbReference type="HAMAP-Rule" id="MF_01201"/>
    </source>
</evidence>
<comment type="caution">
    <text evidence="9">The sequence shown here is derived from an EMBL/GenBank/DDBJ whole genome shotgun (WGS) entry which is preliminary data.</text>
</comment>
<dbReference type="UniPathway" id="UPA00042">
    <property type="reaction ID" value="UER00497"/>
</dbReference>
<evidence type="ECO:0000313" key="9">
    <source>
        <dbReference type="EMBL" id="RIL41796.1"/>
    </source>
</evidence>
<comment type="function">
    <text evidence="5">Catalyzes the interconversion of L-alanine and D-alanine. May also act on other amino acids.</text>
</comment>
<comment type="cofactor">
    <cofactor evidence="2 5 6">
        <name>pyridoxal 5'-phosphate</name>
        <dbReference type="ChEBI" id="CHEBI:597326"/>
    </cofactor>
</comment>
<comment type="similarity">
    <text evidence="5">Belongs to the alanine racemase family.</text>
</comment>
<accession>A0A2T4SUU3</accession>
<feature type="active site" description="Proton acceptor; specific for D-alanine" evidence="5">
    <location>
        <position position="39"/>
    </location>
</feature>
<evidence type="ECO:0000256" key="2">
    <source>
        <dbReference type="ARBA" id="ARBA00001933"/>
    </source>
</evidence>
<name>A0A2T4SUU3_STAGA</name>
<dbReference type="CDD" id="cd00430">
    <property type="entry name" value="PLPDE_III_AR"/>
    <property type="match status" value="1"/>
</dbReference>
<dbReference type="GO" id="GO:0005829">
    <property type="term" value="C:cytosol"/>
    <property type="evidence" value="ECO:0007669"/>
    <property type="project" value="TreeGrafter"/>
</dbReference>
<dbReference type="PANTHER" id="PTHR30511">
    <property type="entry name" value="ALANINE RACEMASE"/>
    <property type="match status" value="1"/>
</dbReference>
<dbReference type="InterPro" id="IPR029066">
    <property type="entry name" value="PLP-binding_barrel"/>
</dbReference>
<dbReference type="Gene3D" id="3.20.20.10">
    <property type="entry name" value="Alanine racemase"/>
    <property type="match status" value="1"/>
</dbReference>
<dbReference type="Gene3D" id="2.40.37.10">
    <property type="entry name" value="Lyase, Ornithine Decarboxylase, Chain A, domain 1"/>
    <property type="match status" value="1"/>
</dbReference>
<comment type="pathway">
    <text evidence="5">Amino-acid biosynthesis; D-alanine biosynthesis; D-alanine from L-alanine: step 1/1.</text>
</comment>
<dbReference type="SMART" id="SM01005">
    <property type="entry name" value="Ala_racemase_C"/>
    <property type="match status" value="1"/>
</dbReference>
<dbReference type="RefSeq" id="WP_107527561.1">
    <property type="nucleotide sequence ID" value="NZ_JAIBNU010000007.1"/>
</dbReference>
<dbReference type="NCBIfam" id="TIGR00492">
    <property type="entry name" value="alr"/>
    <property type="match status" value="1"/>
</dbReference>
<feature type="binding site" evidence="5 7">
    <location>
        <position position="138"/>
    </location>
    <ligand>
        <name>substrate</name>
    </ligand>
</feature>
<feature type="domain" description="Alanine racemase C-terminal" evidence="8">
    <location>
        <begin position="244"/>
        <end position="369"/>
    </location>
</feature>
<dbReference type="InterPro" id="IPR009006">
    <property type="entry name" value="Ala_racemase/Decarboxylase_C"/>
</dbReference>
<dbReference type="PROSITE" id="PS00395">
    <property type="entry name" value="ALANINE_RACEMASE"/>
    <property type="match status" value="1"/>
</dbReference>
<gene>
    <name evidence="9" type="primary">alr</name>
    <name evidence="9" type="ORF">BUZ01_11590</name>
</gene>
<dbReference type="GO" id="GO:0030632">
    <property type="term" value="P:D-alanine biosynthetic process"/>
    <property type="evidence" value="ECO:0007669"/>
    <property type="project" value="UniProtKB-UniRule"/>
</dbReference>
<evidence type="ECO:0000256" key="6">
    <source>
        <dbReference type="PIRSR" id="PIRSR600821-50"/>
    </source>
</evidence>
<dbReference type="Pfam" id="PF01168">
    <property type="entry name" value="Ala_racemase_N"/>
    <property type="match status" value="1"/>
</dbReference>
<feature type="active site" description="Proton acceptor; specific for L-alanine" evidence="5">
    <location>
        <position position="265"/>
    </location>
</feature>
<evidence type="ECO:0000313" key="10">
    <source>
        <dbReference type="Proteomes" id="UP000283576"/>
    </source>
</evidence>
<dbReference type="FunFam" id="2.40.37.10:FF:000006">
    <property type="entry name" value="Alanine racemase"/>
    <property type="match status" value="1"/>
</dbReference>
<dbReference type="Proteomes" id="UP000283576">
    <property type="component" value="Unassembled WGS sequence"/>
</dbReference>
<proteinExistence type="inferred from homology"/>
<dbReference type="GO" id="GO:0009252">
    <property type="term" value="P:peptidoglycan biosynthetic process"/>
    <property type="evidence" value="ECO:0007669"/>
    <property type="project" value="TreeGrafter"/>
</dbReference>
<dbReference type="SUPFAM" id="SSF50621">
    <property type="entry name" value="Alanine racemase C-terminal domain-like"/>
    <property type="match status" value="1"/>
</dbReference>
<dbReference type="Pfam" id="PF00842">
    <property type="entry name" value="Ala_racemase_C"/>
    <property type="match status" value="1"/>
</dbReference>
<dbReference type="GO" id="GO:0008784">
    <property type="term" value="F:alanine racemase activity"/>
    <property type="evidence" value="ECO:0007669"/>
    <property type="project" value="UniProtKB-UniRule"/>
</dbReference>